<dbReference type="KEGG" id="dpo:4804721"/>
<dbReference type="InParanoid" id="A0A6I8UVF6"/>
<protein>
    <recommendedName>
        <fullName evidence="2">DUF4729 domain-containing protein</fullName>
    </recommendedName>
</protein>
<dbReference type="Proteomes" id="UP000001819">
    <property type="component" value="Chromosome 3"/>
</dbReference>
<evidence type="ECO:0000256" key="1">
    <source>
        <dbReference type="SAM" id="Coils"/>
    </source>
</evidence>
<keyword evidence="1" id="KW-0175">Coiled coil</keyword>
<dbReference type="RefSeq" id="XP_001361239.4">
    <property type="nucleotide sequence ID" value="XM_001361202.5"/>
</dbReference>
<name>A0A6I8UVF6_DROPS</name>
<reference evidence="4" key="2">
    <citation type="submission" date="2025-08" db="UniProtKB">
        <authorList>
            <consortium name="RefSeq"/>
        </authorList>
    </citation>
    <scope>IDENTIFICATION</scope>
    <source>
        <strain evidence="4">MV-25-SWS-2005</strain>
        <tissue evidence="4">Whole body</tissue>
    </source>
</reference>
<dbReference type="AlphaFoldDB" id="A0A6I8UVF6"/>
<dbReference type="InterPro" id="IPR031732">
    <property type="entry name" value="DUF4729"/>
</dbReference>
<feature type="domain" description="DUF4729" evidence="2">
    <location>
        <begin position="128"/>
        <end position="329"/>
    </location>
</feature>
<evidence type="ECO:0000259" key="2">
    <source>
        <dbReference type="Pfam" id="PF15866"/>
    </source>
</evidence>
<sequence>MDNKMEGDSDTELLDPFKHSMAEVSSRVDAYKRRLEEKDMQLKMASLSLQSSFCALSFDLIGIRQDIEMLERQKEQHQQLQRELMARLEPDTIEVSTAENGSPKVEINHCKAPEGKDEMVFIRFGPSKCPYQNCRRQMDSQLLLLHYLFDHEQETSGVQQCHRLIEGQRTVLSFQAMNYPFGVNQVLGLLAYCGTVEQQFVQQKSPMRRKVYNSFLPQQHVHMESDIPVVVLMCRTKPSAMLSEKLQARQSHLLDKHTDHIFVIWLVTPNIRRKLNATLYLCGRDAAVMGCSVVRVREVNRSQETHRFMPVDSNYWRLTYAEMQKLSNGFRDELHLEIGLTEVPPT</sequence>
<accession>A0A6I8UVF6</accession>
<reference evidence="3" key="1">
    <citation type="submission" date="2024-06" db="UniProtKB">
        <authorList>
            <consortium name="RefSeq"/>
        </authorList>
    </citation>
    <scope>NUCLEOTIDE SEQUENCE [LARGE SCALE GENOMIC DNA]</scope>
    <source>
        <strain evidence="3">MV2-25</strain>
    </source>
</reference>
<dbReference type="Pfam" id="PF15866">
    <property type="entry name" value="DUF4729"/>
    <property type="match status" value="1"/>
</dbReference>
<keyword evidence="3" id="KW-1185">Reference proteome</keyword>
<proteinExistence type="predicted"/>
<evidence type="ECO:0000313" key="4">
    <source>
        <dbReference type="RefSeq" id="XP_001361239.4"/>
    </source>
</evidence>
<feature type="coiled-coil region" evidence="1">
    <location>
        <begin position="21"/>
        <end position="87"/>
    </location>
</feature>
<gene>
    <name evidence="4" type="primary">LOC4804721</name>
</gene>
<evidence type="ECO:0000313" key="3">
    <source>
        <dbReference type="Proteomes" id="UP000001819"/>
    </source>
</evidence>
<organism evidence="3 4">
    <name type="scientific">Drosophila pseudoobscura pseudoobscura</name>
    <name type="common">Fruit fly</name>
    <dbReference type="NCBI Taxonomy" id="46245"/>
    <lineage>
        <taxon>Eukaryota</taxon>
        <taxon>Metazoa</taxon>
        <taxon>Ecdysozoa</taxon>
        <taxon>Arthropoda</taxon>
        <taxon>Hexapoda</taxon>
        <taxon>Insecta</taxon>
        <taxon>Pterygota</taxon>
        <taxon>Neoptera</taxon>
        <taxon>Endopterygota</taxon>
        <taxon>Diptera</taxon>
        <taxon>Brachycera</taxon>
        <taxon>Muscomorpha</taxon>
        <taxon>Ephydroidea</taxon>
        <taxon>Drosophilidae</taxon>
        <taxon>Drosophila</taxon>
        <taxon>Sophophora</taxon>
    </lineage>
</organism>